<feature type="domain" description="Smr" evidence="2">
    <location>
        <begin position="190"/>
        <end position="266"/>
    </location>
</feature>
<gene>
    <name evidence="3" type="ORF">PsYK624_062690</name>
</gene>
<dbReference type="SUPFAM" id="SSF160443">
    <property type="entry name" value="SMR domain-like"/>
    <property type="match status" value="1"/>
</dbReference>
<accession>A0A9P3LD19</accession>
<dbReference type="PROSITE" id="PS50828">
    <property type="entry name" value="SMR"/>
    <property type="match status" value="1"/>
</dbReference>
<organism evidence="3 4">
    <name type="scientific">Phanerochaete sordida</name>
    <dbReference type="NCBI Taxonomy" id="48140"/>
    <lineage>
        <taxon>Eukaryota</taxon>
        <taxon>Fungi</taxon>
        <taxon>Dikarya</taxon>
        <taxon>Basidiomycota</taxon>
        <taxon>Agaricomycotina</taxon>
        <taxon>Agaricomycetes</taxon>
        <taxon>Polyporales</taxon>
        <taxon>Phanerochaetaceae</taxon>
        <taxon>Phanerochaete</taxon>
    </lineage>
</organism>
<evidence type="ECO:0000259" key="2">
    <source>
        <dbReference type="PROSITE" id="PS50828"/>
    </source>
</evidence>
<dbReference type="InterPro" id="IPR036063">
    <property type="entry name" value="Smr_dom_sf"/>
</dbReference>
<feature type="region of interest" description="Disordered" evidence="1">
    <location>
        <begin position="28"/>
        <end position="110"/>
    </location>
</feature>
<sequence>MSILDAVFRGLACVIRCLCPDRPPQEAHSPPFYDEPAQTQQPSTLQPSPVSPLLSQPLCMPEGCPTAPSVSQPSRRHRGRPEHHPKHRSKHRPQHPSHAHSTSRGRIGRNQVNLANPHYAGLRARANAERSAEAMTMQASREAYQCGNSALGQALSDKAKQHKAEMGRLNEEAAEWIFAMNNANRKSGEVDVHGLYVKEAIKYTRLAVEEAKARGDSKLRIIVGKGLHSEGGAAKIKPAIHGLMQKQHPATTLDPHNSGVIIVSFVNRDRGAGNVLRPVNLDR</sequence>
<dbReference type="PANTHER" id="PTHR47417">
    <property type="entry name" value="SMR DOMAIN-CONTAINING PROTEIN YPL199C"/>
    <property type="match status" value="1"/>
</dbReference>
<dbReference type="InterPro" id="IPR013899">
    <property type="entry name" value="DUF1771"/>
</dbReference>
<dbReference type="InterPro" id="IPR002625">
    <property type="entry name" value="Smr_dom"/>
</dbReference>
<feature type="compositionally biased region" description="Low complexity" evidence="1">
    <location>
        <begin position="38"/>
        <end position="58"/>
    </location>
</feature>
<evidence type="ECO:0000256" key="1">
    <source>
        <dbReference type="SAM" id="MobiDB-lite"/>
    </source>
</evidence>
<comment type="caution">
    <text evidence="3">The sequence shown here is derived from an EMBL/GenBank/DDBJ whole genome shotgun (WGS) entry which is preliminary data.</text>
</comment>
<evidence type="ECO:0000313" key="3">
    <source>
        <dbReference type="EMBL" id="GJE90144.1"/>
    </source>
</evidence>
<dbReference type="SMART" id="SM00463">
    <property type="entry name" value="SMR"/>
    <property type="match status" value="1"/>
</dbReference>
<dbReference type="Pfam" id="PF08590">
    <property type="entry name" value="DUF1771"/>
    <property type="match status" value="1"/>
</dbReference>
<feature type="compositionally biased region" description="Basic residues" evidence="1">
    <location>
        <begin position="74"/>
        <end position="107"/>
    </location>
</feature>
<evidence type="ECO:0000313" key="4">
    <source>
        <dbReference type="Proteomes" id="UP000703269"/>
    </source>
</evidence>
<dbReference type="Pfam" id="PF01713">
    <property type="entry name" value="Smr"/>
    <property type="match status" value="1"/>
</dbReference>
<keyword evidence="4" id="KW-1185">Reference proteome</keyword>
<name>A0A9P3LD19_9APHY</name>
<reference evidence="3 4" key="1">
    <citation type="submission" date="2021-08" db="EMBL/GenBank/DDBJ databases">
        <title>Draft Genome Sequence of Phanerochaete sordida strain YK-624.</title>
        <authorList>
            <person name="Mori T."/>
            <person name="Dohra H."/>
            <person name="Suzuki T."/>
            <person name="Kawagishi H."/>
            <person name="Hirai H."/>
        </authorList>
    </citation>
    <scope>NUCLEOTIDE SEQUENCE [LARGE SCALE GENOMIC DNA]</scope>
    <source>
        <strain evidence="3 4">YK-624</strain>
    </source>
</reference>
<dbReference type="OrthoDB" id="3231855at2759"/>
<dbReference type="SMART" id="SM01162">
    <property type="entry name" value="DUF1771"/>
    <property type="match status" value="1"/>
</dbReference>
<dbReference type="Proteomes" id="UP000703269">
    <property type="component" value="Unassembled WGS sequence"/>
</dbReference>
<protein>
    <submittedName>
        <fullName evidence="3">Smr domain-containing protein</fullName>
    </submittedName>
</protein>
<dbReference type="Gene3D" id="3.30.1370.110">
    <property type="match status" value="1"/>
</dbReference>
<dbReference type="PANTHER" id="PTHR47417:SF1">
    <property type="entry name" value="SMR DOMAIN-CONTAINING PROTEIN YPL199C"/>
    <property type="match status" value="1"/>
</dbReference>
<proteinExistence type="predicted"/>
<dbReference type="InterPro" id="IPR053020">
    <property type="entry name" value="Smr_domain_protein"/>
</dbReference>
<dbReference type="EMBL" id="BPQB01000015">
    <property type="protein sequence ID" value="GJE90144.1"/>
    <property type="molecule type" value="Genomic_DNA"/>
</dbReference>
<dbReference type="AlphaFoldDB" id="A0A9P3LD19"/>